<dbReference type="FunFam" id="2.60.120.200:FF:000021">
    <property type="entry name" value="Galectin"/>
    <property type="match status" value="1"/>
</dbReference>
<dbReference type="EMBL" id="JAERUA010000019">
    <property type="protein sequence ID" value="KAI1886666.1"/>
    <property type="molecule type" value="Genomic_DNA"/>
</dbReference>
<dbReference type="GO" id="GO:0030246">
    <property type="term" value="F:carbohydrate binding"/>
    <property type="evidence" value="ECO:0007669"/>
    <property type="project" value="UniProtKB-UniRule"/>
</dbReference>
<dbReference type="SUPFAM" id="SSF49899">
    <property type="entry name" value="Concanavalin A-like lectins/glucanases"/>
    <property type="match status" value="1"/>
</dbReference>
<feature type="domain" description="Galectin" evidence="3">
    <location>
        <begin position="31"/>
        <end position="162"/>
    </location>
</feature>
<gene>
    <name evidence="4" type="ORF">AGOR_G00198150</name>
</gene>
<reference evidence="4" key="1">
    <citation type="submission" date="2021-01" db="EMBL/GenBank/DDBJ databases">
        <authorList>
            <person name="Zahm M."/>
            <person name="Roques C."/>
            <person name="Cabau C."/>
            <person name="Klopp C."/>
            <person name="Donnadieu C."/>
            <person name="Jouanno E."/>
            <person name="Lampietro C."/>
            <person name="Louis A."/>
            <person name="Herpin A."/>
            <person name="Echchiki A."/>
            <person name="Berthelot C."/>
            <person name="Parey E."/>
            <person name="Roest-Crollius H."/>
            <person name="Braasch I."/>
            <person name="Postlethwait J."/>
            <person name="Bobe J."/>
            <person name="Montfort J."/>
            <person name="Bouchez O."/>
            <person name="Begum T."/>
            <person name="Mejri S."/>
            <person name="Adams A."/>
            <person name="Chen W.-J."/>
            <person name="Guiguen Y."/>
        </authorList>
    </citation>
    <scope>NUCLEOTIDE SEQUENCE</scope>
    <source>
        <tissue evidence="4">Blood</tissue>
    </source>
</reference>
<dbReference type="CDD" id="cd00070">
    <property type="entry name" value="GLECT"/>
    <property type="match status" value="1"/>
</dbReference>
<organism evidence="4 5">
    <name type="scientific">Albula goreensis</name>
    <dbReference type="NCBI Taxonomy" id="1534307"/>
    <lineage>
        <taxon>Eukaryota</taxon>
        <taxon>Metazoa</taxon>
        <taxon>Chordata</taxon>
        <taxon>Craniata</taxon>
        <taxon>Vertebrata</taxon>
        <taxon>Euteleostomi</taxon>
        <taxon>Actinopterygii</taxon>
        <taxon>Neopterygii</taxon>
        <taxon>Teleostei</taxon>
        <taxon>Albuliformes</taxon>
        <taxon>Albulidae</taxon>
        <taxon>Albula</taxon>
    </lineage>
</organism>
<dbReference type="SMART" id="SM00908">
    <property type="entry name" value="Gal-bind_lectin"/>
    <property type="match status" value="1"/>
</dbReference>
<sequence length="162" mass="18283">MYSPGSVSQLFKVSLHHIKNSTVNVSATASMLELKNMSFRAGKDLKITGVPKGDALSFSINVGHSEDSIALHFNPRFDFGGDQNVIVCNSKQDGCWSDEHREGNFPFQLGEEFKMTISFDNDEFRIKLPDDHVINFPNRLGDDKYKHINVQGDVRINSFKMK</sequence>
<dbReference type="GO" id="GO:0043236">
    <property type="term" value="F:laminin binding"/>
    <property type="evidence" value="ECO:0007669"/>
    <property type="project" value="TreeGrafter"/>
</dbReference>
<dbReference type="SMART" id="SM00276">
    <property type="entry name" value="GLECT"/>
    <property type="match status" value="1"/>
</dbReference>
<keyword evidence="5" id="KW-1185">Reference proteome</keyword>
<dbReference type="Proteomes" id="UP000829720">
    <property type="component" value="Unassembled WGS sequence"/>
</dbReference>
<dbReference type="InterPro" id="IPR044156">
    <property type="entry name" value="Galectin-like"/>
</dbReference>
<evidence type="ECO:0000313" key="4">
    <source>
        <dbReference type="EMBL" id="KAI1886666.1"/>
    </source>
</evidence>
<dbReference type="InterPro" id="IPR013320">
    <property type="entry name" value="ConA-like_dom_sf"/>
</dbReference>
<protein>
    <recommendedName>
        <fullName evidence="2">Galectin</fullName>
    </recommendedName>
</protein>
<dbReference type="GO" id="GO:0016936">
    <property type="term" value="F:galactoside binding"/>
    <property type="evidence" value="ECO:0007669"/>
    <property type="project" value="TreeGrafter"/>
</dbReference>
<dbReference type="PANTHER" id="PTHR11346:SF97">
    <property type="entry name" value="GALECTIN-1"/>
    <property type="match status" value="1"/>
</dbReference>
<evidence type="ECO:0000256" key="2">
    <source>
        <dbReference type="RuleBase" id="RU102079"/>
    </source>
</evidence>
<dbReference type="PANTHER" id="PTHR11346">
    <property type="entry name" value="GALECTIN"/>
    <property type="match status" value="1"/>
</dbReference>
<proteinExistence type="predicted"/>
<dbReference type="Gene3D" id="2.60.120.200">
    <property type="match status" value="1"/>
</dbReference>
<dbReference type="OrthoDB" id="8918229at2759"/>
<dbReference type="GO" id="GO:0005615">
    <property type="term" value="C:extracellular space"/>
    <property type="evidence" value="ECO:0007669"/>
    <property type="project" value="TreeGrafter"/>
</dbReference>
<dbReference type="InterPro" id="IPR001079">
    <property type="entry name" value="Galectin_CRD"/>
</dbReference>
<dbReference type="Pfam" id="PF00337">
    <property type="entry name" value="Gal-bind_lectin"/>
    <property type="match status" value="1"/>
</dbReference>
<evidence type="ECO:0000313" key="5">
    <source>
        <dbReference type="Proteomes" id="UP000829720"/>
    </source>
</evidence>
<evidence type="ECO:0000256" key="1">
    <source>
        <dbReference type="ARBA" id="ARBA00022734"/>
    </source>
</evidence>
<comment type="caution">
    <text evidence="4">The sequence shown here is derived from an EMBL/GenBank/DDBJ whole genome shotgun (WGS) entry which is preliminary data.</text>
</comment>
<evidence type="ECO:0000259" key="3">
    <source>
        <dbReference type="PROSITE" id="PS51304"/>
    </source>
</evidence>
<accession>A0A8T3CQJ5</accession>
<dbReference type="AlphaFoldDB" id="A0A8T3CQJ5"/>
<keyword evidence="1 2" id="KW-0430">Lectin</keyword>
<dbReference type="PROSITE" id="PS51304">
    <property type="entry name" value="GALECTIN"/>
    <property type="match status" value="1"/>
</dbReference>
<name>A0A8T3CQJ5_9TELE</name>